<proteinExistence type="predicted"/>
<organism evidence="2">
    <name type="scientific">viral metagenome</name>
    <dbReference type="NCBI Taxonomy" id="1070528"/>
    <lineage>
        <taxon>unclassified sequences</taxon>
        <taxon>metagenomes</taxon>
        <taxon>organismal metagenomes</taxon>
    </lineage>
</organism>
<sequence length="58" mass="6286">MELVVSTNNANMDSGLLDEEECIQLAIELIYAAEQLLPAGTGEIQHNLSVEREKLGGD</sequence>
<gene>
    <name evidence="1" type="ORF">MM415A05019_0004</name>
    <name evidence="2" type="ORF">MM415B08855_0009</name>
</gene>
<protein>
    <submittedName>
        <fullName evidence="2">Uncharacterized protein</fullName>
    </submittedName>
</protein>
<evidence type="ECO:0000313" key="2">
    <source>
        <dbReference type="EMBL" id="QJA96408.1"/>
    </source>
</evidence>
<dbReference type="EMBL" id="MT141682">
    <property type="protein sequence ID" value="QJA69155.1"/>
    <property type="molecule type" value="Genomic_DNA"/>
</dbReference>
<reference evidence="2" key="1">
    <citation type="submission" date="2020-03" db="EMBL/GenBank/DDBJ databases">
        <title>The deep terrestrial virosphere.</title>
        <authorList>
            <person name="Holmfeldt K."/>
            <person name="Nilsson E."/>
            <person name="Simone D."/>
            <person name="Lopez-Fernandez M."/>
            <person name="Wu X."/>
            <person name="de Brujin I."/>
            <person name="Lundin D."/>
            <person name="Andersson A."/>
            <person name="Bertilsson S."/>
            <person name="Dopson M."/>
        </authorList>
    </citation>
    <scope>NUCLEOTIDE SEQUENCE</scope>
    <source>
        <strain evidence="1">MM415A05019</strain>
        <strain evidence="2">MM415B08855</strain>
    </source>
</reference>
<evidence type="ECO:0000313" key="1">
    <source>
        <dbReference type="EMBL" id="QJA69155.1"/>
    </source>
</evidence>
<dbReference type="EMBL" id="MT143397">
    <property type="protein sequence ID" value="QJA96408.1"/>
    <property type="molecule type" value="Genomic_DNA"/>
</dbReference>
<dbReference type="AlphaFoldDB" id="A0A6M3LUY3"/>
<name>A0A6M3LUY3_9ZZZZ</name>
<accession>A0A6M3LUY3</accession>